<dbReference type="InterPro" id="IPR045518">
    <property type="entry name" value="2EXR"/>
</dbReference>
<evidence type="ECO:0000313" key="3">
    <source>
        <dbReference type="Proteomes" id="UP000184330"/>
    </source>
</evidence>
<name>A0A1L7WFN0_9HELO</name>
<dbReference type="Proteomes" id="UP000184330">
    <property type="component" value="Unassembled WGS sequence"/>
</dbReference>
<protein>
    <recommendedName>
        <fullName evidence="1">2EXR domain-containing protein</fullName>
    </recommendedName>
</protein>
<feature type="domain" description="2EXR" evidence="1">
    <location>
        <begin position="29"/>
        <end position="135"/>
    </location>
</feature>
<accession>A0A1L7WFN0</accession>
<gene>
    <name evidence="2" type="ORF">PAC_01453</name>
</gene>
<dbReference type="PANTHER" id="PTHR35910">
    <property type="entry name" value="2EXR DOMAIN-CONTAINING PROTEIN"/>
    <property type="match status" value="1"/>
</dbReference>
<sequence>MASRDEIEEISKRIRDIEIHTKVRNYDTFSVFPNLPLGLRHKTWRAALPFFSRIIEFQPLITIWDWDLLGLPPLIPYPRVEGKWHVRISSAPTLLSINQESRSELLPFHSAPFSPELYHRGESFDLMFSSQYDTVFLNSKICLASQQFKAMIERLWCVVGEKPSLSCLAVNERILETMSSGYKQLQEFKPFESLDELVFVRIDEGQVLMPSYLETRFSRDFLVLDQKLDEVRKASWVREARICDLRQEHSFGHWRVRERFEPLSW</sequence>
<dbReference type="AlphaFoldDB" id="A0A1L7WFN0"/>
<dbReference type="OrthoDB" id="10570853at2759"/>
<proteinExistence type="predicted"/>
<evidence type="ECO:0000259" key="1">
    <source>
        <dbReference type="Pfam" id="PF20150"/>
    </source>
</evidence>
<evidence type="ECO:0000313" key="2">
    <source>
        <dbReference type="EMBL" id="CZR51576.1"/>
    </source>
</evidence>
<dbReference type="PANTHER" id="PTHR35910:SF6">
    <property type="entry name" value="2EXR DOMAIN-CONTAINING PROTEIN"/>
    <property type="match status" value="1"/>
</dbReference>
<organism evidence="2 3">
    <name type="scientific">Phialocephala subalpina</name>
    <dbReference type="NCBI Taxonomy" id="576137"/>
    <lineage>
        <taxon>Eukaryota</taxon>
        <taxon>Fungi</taxon>
        <taxon>Dikarya</taxon>
        <taxon>Ascomycota</taxon>
        <taxon>Pezizomycotina</taxon>
        <taxon>Leotiomycetes</taxon>
        <taxon>Helotiales</taxon>
        <taxon>Mollisiaceae</taxon>
        <taxon>Phialocephala</taxon>
        <taxon>Phialocephala fortinii species complex</taxon>
    </lineage>
</organism>
<dbReference type="Pfam" id="PF20150">
    <property type="entry name" value="2EXR"/>
    <property type="match status" value="1"/>
</dbReference>
<dbReference type="EMBL" id="FJOG01000002">
    <property type="protein sequence ID" value="CZR51576.1"/>
    <property type="molecule type" value="Genomic_DNA"/>
</dbReference>
<reference evidence="2 3" key="1">
    <citation type="submission" date="2016-03" db="EMBL/GenBank/DDBJ databases">
        <authorList>
            <person name="Ploux O."/>
        </authorList>
    </citation>
    <scope>NUCLEOTIDE SEQUENCE [LARGE SCALE GENOMIC DNA]</scope>
    <source>
        <strain evidence="2 3">UAMH 11012</strain>
    </source>
</reference>
<keyword evidence="3" id="KW-1185">Reference proteome</keyword>